<evidence type="ECO:0000256" key="3">
    <source>
        <dbReference type="SAM" id="Phobius"/>
    </source>
</evidence>
<evidence type="ECO:0000313" key="4">
    <source>
        <dbReference type="EMBL" id="KAK7808573.1"/>
    </source>
</evidence>
<dbReference type="PANTHER" id="PTHR21859:SF55">
    <property type="entry name" value="SPERMATOGENESIS-ASSOCIATED PROTEIN 31A1-RELATED"/>
    <property type="match status" value="1"/>
</dbReference>
<reference evidence="4 5" key="1">
    <citation type="journal article" date="2023" name="bioRxiv">
        <title>Conserved and derived expression patterns and positive selection on dental genes reveal complex evolutionary context of ever-growing rodent molars.</title>
        <authorList>
            <person name="Calamari Z.T."/>
            <person name="Song A."/>
            <person name="Cohen E."/>
            <person name="Akter M."/>
            <person name="Roy R.D."/>
            <person name="Hallikas O."/>
            <person name="Christensen M.M."/>
            <person name="Li P."/>
            <person name="Marangoni P."/>
            <person name="Jernvall J."/>
            <person name="Klein O.D."/>
        </authorList>
    </citation>
    <scope>NUCLEOTIDE SEQUENCE [LARGE SCALE GENOMIC DNA]</scope>
    <source>
        <strain evidence="4">V071</strain>
    </source>
</reference>
<feature type="transmembrane region" description="Helical" evidence="3">
    <location>
        <begin position="72"/>
        <end position="98"/>
    </location>
</feature>
<feature type="region of interest" description="Disordered" evidence="2">
    <location>
        <begin position="106"/>
        <end position="156"/>
    </location>
</feature>
<keyword evidence="3" id="KW-0472">Membrane</keyword>
<gene>
    <name evidence="4" type="ORF">U0070_027362</name>
</gene>
<evidence type="ECO:0000256" key="2">
    <source>
        <dbReference type="SAM" id="MobiDB-lite"/>
    </source>
</evidence>
<feature type="compositionally biased region" description="Basic and acidic residues" evidence="2">
    <location>
        <begin position="130"/>
        <end position="145"/>
    </location>
</feature>
<feature type="compositionally biased region" description="Polar residues" evidence="2">
    <location>
        <begin position="146"/>
        <end position="156"/>
    </location>
</feature>
<evidence type="ECO:0000256" key="1">
    <source>
        <dbReference type="ARBA" id="ARBA00035009"/>
    </source>
</evidence>
<comment type="caution">
    <text evidence="4">The sequence shown here is derived from an EMBL/GenBank/DDBJ whole genome shotgun (WGS) entry which is preliminary data.</text>
</comment>
<keyword evidence="3" id="KW-0812">Transmembrane</keyword>
<evidence type="ECO:0000313" key="5">
    <source>
        <dbReference type="Proteomes" id="UP001488838"/>
    </source>
</evidence>
<organism evidence="4 5">
    <name type="scientific">Myodes glareolus</name>
    <name type="common">Bank vole</name>
    <name type="synonym">Clethrionomys glareolus</name>
    <dbReference type="NCBI Taxonomy" id="447135"/>
    <lineage>
        <taxon>Eukaryota</taxon>
        <taxon>Metazoa</taxon>
        <taxon>Chordata</taxon>
        <taxon>Craniata</taxon>
        <taxon>Vertebrata</taxon>
        <taxon>Euteleostomi</taxon>
        <taxon>Mammalia</taxon>
        <taxon>Eutheria</taxon>
        <taxon>Euarchontoglires</taxon>
        <taxon>Glires</taxon>
        <taxon>Rodentia</taxon>
        <taxon>Myomorpha</taxon>
        <taxon>Muroidea</taxon>
        <taxon>Cricetidae</taxon>
        <taxon>Arvicolinae</taxon>
        <taxon>Myodes</taxon>
    </lineage>
</organism>
<dbReference type="Proteomes" id="UP001488838">
    <property type="component" value="Unassembled WGS sequence"/>
</dbReference>
<dbReference type="PANTHER" id="PTHR21859">
    <property type="entry name" value="ACROSOME-SPECIFIC PROTEIN"/>
    <property type="match status" value="1"/>
</dbReference>
<protein>
    <submittedName>
        <fullName evidence="4">Uncharacterized protein</fullName>
    </submittedName>
</protein>
<dbReference type="EMBL" id="JBBHLL010000236">
    <property type="protein sequence ID" value="KAK7808573.1"/>
    <property type="molecule type" value="Genomic_DNA"/>
</dbReference>
<dbReference type="AlphaFoldDB" id="A0AAW0I331"/>
<feature type="compositionally biased region" description="Basic residues" evidence="2">
    <location>
        <begin position="115"/>
        <end position="129"/>
    </location>
</feature>
<feature type="non-terminal residue" evidence="4">
    <location>
        <position position="1"/>
    </location>
</feature>
<proteinExistence type="inferred from homology"/>
<accession>A0AAW0I331</accession>
<feature type="region of interest" description="Disordered" evidence="2">
    <location>
        <begin position="1"/>
        <end position="24"/>
    </location>
</feature>
<sequence>TAGTDVLVAPVKELESPSPPPPQGLPLQVVKAKSLQDVVKRMEEEETQWLGDSRANQKMESFLLQLSSISDYWMSLSSIVMEMIVGVMCGAGLFFLLIPFLKKHPVSPPPGSRKNPPKVVRRGRSRTRKKIDSAKGGRDGRKNVEETQNASRPVEM</sequence>
<keyword evidence="3" id="KW-1133">Transmembrane helix</keyword>
<name>A0AAW0I331_MYOGA</name>
<keyword evidence="5" id="KW-1185">Reference proteome</keyword>
<comment type="similarity">
    <text evidence="1">Belongs to the SPATA31 family.</text>
</comment>